<evidence type="ECO:0008006" key="4">
    <source>
        <dbReference type="Google" id="ProtNLM"/>
    </source>
</evidence>
<feature type="chain" id="PRO_5046153596" description="DUF1311 domain-containing protein" evidence="1">
    <location>
        <begin position="24"/>
        <end position="279"/>
    </location>
</feature>
<dbReference type="Proteomes" id="UP001201549">
    <property type="component" value="Unassembled WGS sequence"/>
</dbReference>
<comment type="caution">
    <text evidence="2">The sequence shown here is derived from an EMBL/GenBank/DDBJ whole genome shotgun (WGS) entry which is preliminary data.</text>
</comment>
<name>A0ABT2FH79_9GAMM</name>
<evidence type="ECO:0000313" key="2">
    <source>
        <dbReference type="EMBL" id="MCS4555626.1"/>
    </source>
</evidence>
<dbReference type="EMBL" id="JAKOGG010000002">
    <property type="protein sequence ID" value="MCS4555626.1"/>
    <property type="molecule type" value="Genomic_DNA"/>
</dbReference>
<reference evidence="3" key="1">
    <citation type="submission" date="2023-07" db="EMBL/GenBank/DDBJ databases">
        <title>Shewanella mangrovi sp. nov., an acetaldehyde- degrading bacterium isolated from mangrove sediment.</title>
        <authorList>
            <person name="Liu Y."/>
        </authorList>
    </citation>
    <scope>NUCLEOTIDE SEQUENCE [LARGE SCALE GENOMIC DNA]</scope>
    <source>
        <strain evidence="3">C32</strain>
    </source>
</reference>
<evidence type="ECO:0000256" key="1">
    <source>
        <dbReference type="SAM" id="SignalP"/>
    </source>
</evidence>
<keyword evidence="1" id="KW-0732">Signal</keyword>
<protein>
    <recommendedName>
        <fullName evidence="4">DUF1311 domain-containing protein</fullName>
    </recommendedName>
</protein>
<keyword evidence="3" id="KW-1185">Reference proteome</keyword>
<evidence type="ECO:0000313" key="3">
    <source>
        <dbReference type="Proteomes" id="UP001201549"/>
    </source>
</evidence>
<gene>
    <name evidence="2" type="ORF">L9G74_04190</name>
</gene>
<sequence length="279" mass="31135">MKSLLFSLLLAATYGVCCQQAAAQTPAQCELAGLKLVRHQANQLFKQQDYATALEQLTEFQKRCSREMYDLLGQPEHTSDYYWLQSDIMAAQLKTQAYSQCISSGTQMLFGWMSKLQEMPDTRVHRAISYNLKQCQSQFEQPYAVDKLSQTACPVNGFTGTLISQQADTTICLSPQLNQQYDDMVERDRDPAAQFELLTQQGTEQQRQTITIGSGRLADMDLCGVDKTSAGVVNGRTIVRLQGGTGFCHPGNASFIYDGFFELKQGQLVLLDEVLSPVH</sequence>
<dbReference type="RefSeq" id="WP_238895020.1">
    <property type="nucleotide sequence ID" value="NZ_JAKOGG010000002.1"/>
</dbReference>
<accession>A0ABT2FH79</accession>
<feature type="signal peptide" evidence="1">
    <location>
        <begin position="1"/>
        <end position="23"/>
    </location>
</feature>
<organism evidence="2 3">
    <name type="scientific">Shewanella electrica</name>
    <dbReference type="NCBI Taxonomy" id="515560"/>
    <lineage>
        <taxon>Bacteria</taxon>
        <taxon>Pseudomonadati</taxon>
        <taxon>Pseudomonadota</taxon>
        <taxon>Gammaproteobacteria</taxon>
        <taxon>Alteromonadales</taxon>
        <taxon>Shewanellaceae</taxon>
        <taxon>Shewanella</taxon>
    </lineage>
</organism>
<proteinExistence type="predicted"/>